<dbReference type="InterPro" id="IPR000843">
    <property type="entry name" value="HTH_LacI"/>
</dbReference>
<dbReference type="SUPFAM" id="SSF47413">
    <property type="entry name" value="lambda repressor-like DNA-binding domains"/>
    <property type="match status" value="1"/>
</dbReference>
<evidence type="ECO:0000256" key="1">
    <source>
        <dbReference type="ARBA" id="ARBA00023015"/>
    </source>
</evidence>
<dbReference type="Gene3D" id="1.10.260.40">
    <property type="entry name" value="lambda repressor-like DNA-binding domains"/>
    <property type="match status" value="1"/>
</dbReference>
<evidence type="ECO:0000313" key="6">
    <source>
        <dbReference type="Proteomes" id="UP000327030"/>
    </source>
</evidence>
<proteinExistence type="predicted"/>
<dbReference type="InterPro" id="IPR046335">
    <property type="entry name" value="LacI/GalR-like_sensor"/>
</dbReference>
<dbReference type="GO" id="GO:0003700">
    <property type="term" value="F:DNA-binding transcription factor activity"/>
    <property type="evidence" value="ECO:0007669"/>
    <property type="project" value="TreeGrafter"/>
</dbReference>
<dbReference type="Pfam" id="PF13377">
    <property type="entry name" value="Peripla_BP_3"/>
    <property type="match status" value="1"/>
</dbReference>
<dbReference type="AlphaFoldDB" id="A0A5P6VTS7"/>
<accession>A0A5P6VTS7</accession>
<dbReference type="PANTHER" id="PTHR30146">
    <property type="entry name" value="LACI-RELATED TRANSCRIPTIONAL REPRESSOR"/>
    <property type="match status" value="1"/>
</dbReference>
<dbReference type="CDD" id="cd01544">
    <property type="entry name" value="PBP1_GalR"/>
    <property type="match status" value="1"/>
</dbReference>
<dbReference type="Proteomes" id="UP000327030">
    <property type="component" value="Chromosome 1"/>
</dbReference>
<dbReference type="SMART" id="SM00354">
    <property type="entry name" value="HTH_LACI"/>
    <property type="match status" value="1"/>
</dbReference>
<dbReference type="EMBL" id="CP043028">
    <property type="protein sequence ID" value="QFJ55159.1"/>
    <property type="molecule type" value="Genomic_DNA"/>
</dbReference>
<dbReference type="CDD" id="cd01392">
    <property type="entry name" value="HTH_LacI"/>
    <property type="match status" value="1"/>
</dbReference>
<dbReference type="InterPro" id="IPR010982">
    <property type="entry name" value="Lambda_DNA-bd_dom_sf"/>
</dbReference>
<feature type="domain" description="HTH lacI-type" evidence="4">
    <location>
        <begin position="2"/>
        <end position="66"/>
    </location>
</feature>
<dbReference type="PANTHER" id="PTHR30146:SF149">
    <property type="entry name" value="HTH-TYPE TRANSCRIPTIONAL REGULATOR EBGR"/>
    <property type="match status" value="1"/>
</dbReference>
<dbReference type="SUPFAM" id="SSF53822">
    <property type="entry name" value="Periplasmic binding protein-like I"/>
    <property type="match status" value="1"/>
</dbReference>
<reference evidence="6" key="1">
    <citation type="submission" date="2019-08" db="EMBL/GenBank/DDBJ databases">
        <title>Complete Genome Sequence of the Polysaccharide-Degrading Rumen Bacterium Pseudobutyrivibrio xylanivorans MA3014.</title>
        <authorList>
            <person name="Palevich N."/>
            <person name="Maclean P.H."/>
            <person name="Kelly W.J."/>
            <person name="Leahy S.C."/>
            <person name="Rakonjac J."/>
            <person name="Attwood G.T."/>
        </authorList>
    </citation>
    <scope>NUCLEOTIDE SEQUENCE [LARGE SCALE GENOMIC DNA]</scope>
    <source>
        <strain evidence="6">MA3014</strain>
    </source>
</reference>
<dbReference type="OrthoDB" id="43195at2"/>
<keyword evidence="1" id="KW-0805">Transcription regulation</keyword>
<name>A0A5P6VTS7_PSEXY</name>
<sequence>MATLKEISEYTGFSVTTVSRVLSEDETFSVSEATRCSIFAAAEKLNYKCKGNKTIKRKNSSRSFKVGIVEMEYDSFHLKDSYYIYMRNSVESACFNLKIETVPFRFNAESNEYENISGDVDGIVAIGQFSEIQVRAMEQWTENIVFIDSSPSPEKYFSVVPNYETGIRQGLDYLYENGHRNIAFAGVKYTLDSKLGKITESRRVLFDNIIKEYPDVIAAHIDTPSGSSGTAEAVLKHYDEIFIDKNVTAVFAFNEPTAIGVLRGLESKGKRVPDDISVLSYNDTVLAVMTQPQLTGIHIPMTEMANAAVFFLDRKMRQESGIPLKILVPTSITHRDSTKAL</sequence>
<dbReference type="KEGG" id="pxv:FXF36_09930"/>
<dbReference type="RefSeq" id="WP_151623687.1">
    <property type="nucleotide sequence ID" value="NZ_CP043028.1"/>
</dbReference>
<keyword evidence="2" id="KW-0238">DNA-binding</keyword>
<organism evidence="5 6">
    <name type="scientific">Pseudobutyrivibrio xylanivorans</name>
    <dbReference type="NCBI Taxonomy" id="185007"/>
    <lineage>
        <taxon>Bacteria</taxon>
        <taxon>Bacillati</taxon>
        <taxon>Bacillota</taxon>
        <taxon>Clostridia</taxon>
        <taxon>Lachnospirales</taxon>
        <taxon>Lachnospiraceae</taxon>
        <taxon>Pseudobutyrivibrio</taxon>
    </lineage>
</organism>
<dbReference type="PROSITE" id="PS50932">
    <property type="entry name" value="HTH_LACI_2"/>
    <property type="match status" value="1"/>
</dbReference>
<dbReference type="Pfam" id="PF00356">
    <property type="entry name" value="LacI"/>
    <property type="match status" value="1"/>
</dbReference>
<gene>
    <name evidence="5" type="ORF">FXF36_09930</name>
</gene>
<evidence type="ECO:0000313" key="5">
    <source>
        <dbReference type="EMBL" id="QFJ55159.1"/>
    </source>
</evidence>
<evidence type="ECO:0000259" key="4">
    <source>
        <dbReference type="PROSITE" id="PS50932"/>
    </source>
</evidence>
<dbReference type="Gene3D" id="3.40.50.2300">
    <property type="match status" value="2"/>
</dbReference>
<evidence type="ECO:0000256" key="3">
    <source>
        <dbReference type="ARBA" id="ARBA00023163"/>
    </source>
</evidence>
<dbReference type="GO" id="GO:0000976">
    <property type="term" value="F:transcription cis-regulatory region binding"/>
    <property type="evidence" value="ECO:0007669"/>
    <property type="project" value="TreeGrafter"/>
</dbReference>
<evidence type="ECO:0000256" key="2">
    <source>
        <dbReference type="ARBA" id="ARBA00023125"/>
    </source>
</evidence>
<dbReference type="InterPro" id="IPR028082">
    <property type="entry name" value="Peripla_BP_I"/>
</dbReference>
<keyword evidence="3" id="KW-0804">Transcription</keyword>
<protein>
    <submittedName>
        <fullName evidence="5">LacI family transcriptional regulator</fullName>
    </submittedName>
</protein>